<accession>A0A1G7ZIZ4</accession>
<keyword evidence="2" id="KW-1133">Transmembrane helix</keyword>
<keyword evidence="2" id="KW-0472">Membrane</keyword>
<dbReference type="RefSeq" id="WP_091256337.1">
    <property type="nucleotide sequence ID" value="NZ_FNDB01000004.1"/>
</dbReference>
<dbReference type="PANTHER" id="PTHR34978">
    <property type="entry name" value="POSSIBLE SENSOR-TRANSDUCER PROTEIN BLAR"/>
    <property type="match status" value="1"/>
</dbReference>
<dbReference type="EMBL" id="FNDB01000004">
    <property type="protein sequence ID" value="SDH08644.1"/>
    <property type="molecule type" value="Genomic_DNA"/>
</dbReference>
<protein>
    <submittedName>
        <fullName evidence="4">BlaR1 peptidase M56</fullName>
    </submittedName>
</protein>
<dbReference type="STRING" id="178355.SAMN04488062_10483"/>
<feature type="transmembrane region" description="Helical" evidence="2">
    <location>
        <begin position="37"/>
        <end position="59"/>
    </location>
</feature>
<organism evidence="4 5">
    <name type="scientific">Flavobacterium omnivorum</name>
    <dbReference type="NCBI Taxonomy" id="178355"/>
    <lineage>
        <taxon>Bacteria</taxon>
        <taxon>Pseudomonadati</taxon>
        <taxon>Bacteroidota</taxon>
        <taxon>Flavobacteriia</taxon>
        <taxon>Flavobacteriales</taxon>
        <taxon>Flavobacteriaceae</taxon>
        <taxon>Flavobacterium</taxon>
    </lineage>
</organism>
<evidence type="ECO:0000256" key="1">
    <source>
        <dbReference type="SAM" id="MobiDB-lite"/>
    </source>
</evidence>
<feature type="transmembrane region" description="Helical" evidence="2">
    <location>
        <begin position="86"/>
        <end position="104"/>
    </location>
</feature>
<feature type="region of interest" description="Disordered" evidence="1">
    <location>
        <begin position="566"/>
        <end position="585"/>
    </location>
</feature>
<dbReference type="InterPro" id="IPR052173">
    <property type="entry name" value="Beta-lactam_resp_regulator"/>
</dbReference>
<dbReference type="OrthoDB" id="1522859at2"/>
<dbReference type="InterPro" id="IPR008756">
    <property type="entry name" value="Peptidase_M56"/>
</dbReference>
<evidence type="ECO:0000256" key="2">
    <source>
        <dbReference type="SAM" id="Phobius"/>
    </source>
</evidence>
<feature type="domain" description="Peptidase M56" evidence="3">
    <location>
        <begin position="152"/>
        <end position="254"/>
    </location>
</feature>
<reference evidence="5" key="1">
    <citation type="submission" date="2016-10" db="EMBL/GenBank/DDBJ databases">
        <authorList>
            <person name="Varghese N."/>
            <person name="Submissions S."/>
        </authorList>
    </citation>
    <scope>NUCLEOTIDE SEQUENCE [LARGE SCALE GENOMIC DNA]</scope>
    <source>
        <strain evidence="5">CGMCC 1.2747</strain>
    </source>
</reference>
<gene>
    <name evidence="4" type="ORF">SAMN04488062_10483</name>
</gene>
<evidence type="ECO:0000313" key="5">
    <source>
        <dbReference type="Proteomes" id="UP000199274"/>
    </source>
</evidence>
<keyword evidence="5" id="KW-1185">Reference proteome</keyword>
<evidence type="ECO:0000259" key="3">
    <source>
        <dbReference type="Pfam" id="PF05569"/>
    </source>
</evidence>
<feature type="transmembrane region" description="Helical" evidence="2">
    <location>
        <begin position="6"/>
        <end position="25"/>
    </location>
</feature>
<keyword evidence="2" id="KW-0812">Transmembrane</keyword>
<dbReference type="Pfam" id="PF05569">
    <property type="entry name" value="Peptidase_M56"/>
    <property type="match status" value="1"/>
</dbReference>
<name>A0A1G7ZIZ4_9FLAO</name>
<dbReference type="PANTHER" id="PTHR34978:SF3">
    <property type="entry name" value="SLR0241 PROTEIN"/>
    <property type="match status" value="1"/>
</dbReference>
<dbReference type="CDD" id="cd07341">
    <property type="entry name" value="M56_BlaR1_MecR1_like"/>
    <property type="match status" value="1"/>
</dbReference>
<dbReference type="Proteomes" id="UP000199274">
    <property type="component" value="Unassembled WGS sequence"/>
</dbReference>
<proteinExistence type="predicted"/>
<sequence length="685" mass="78158">MEAFYLYLIKSSGLIALFYLAYHLMLRKETFFTSNRWFLLLGLFTSVLLPLVVYTKIIWVEPTPVNYDWSSLPISTIVDEDHTQEYIYLGLAVLYCIGTLYLLTKFSFDFYSLQKIVKGKTIKRQADFKFIDLQDNLAPFSFFNTIVYNSSLYSSSELENILEHEKVHSEQNHTVDVLISRLFCIFFWFNPFIWLYKKAILQNLEFIADSEATKKISDKKAYQLTLLKITTHENCVAITNHFYQSLIKKRIVMLNKNQSKKLNSWKYATVLPALIAFVMLFQVNVIAQEKVDLQATPKNIKTNEKAIDVYEIDKNTTDEELKEKSRNLKENYAIIADFSGIKRNSKNELTAIKVNLKKGKEIAQKMETKGNEAINKFGIIVSKNNDGMLTVNFGSDENSSNQQSMLVVPNAPSVIDKEIFIDGKKVSNEELDRTNPDDIATMNVSKENNKSIINIVTKGKTSQNANIFNSKVQATTLGLENVDPISLNILQKPKNPYTITKKTTEIIGIPGDAEYFIDGKKVSPLEAENMNPNHISSVNVEKDGASAKNSIRIIKKSYLDTKEMIPELPTPPTAPTFKSKAPREDHVKKDNKGWEINFGTFSPEDNIKKIQINKNVDYKKAVIVINGKISDFETLDKLKPDEIDNMSVEKISTNLEARKMAMIKKYGEKALNGIIEVQTKEFQKK</sequence>
<evidence type="ECO:0000313" key="4">
    <source>
        <dbReference type="EMBL" id="SDH08644.1"/>
    </source>
</evidence>
<dbReference type="AlphaFoldDB" id="A0A1G7ZIZ4"/>